<organism evidence="1">
    <name type="scientific">Arundo donax</name>
    <name type="common">Giant reed</name>
    <name type="synonym">Donax arundinaceus</name>
    <dbReference type="NCBI Taxonomy" id="35708"/>
    <lineage>
        <taxon>Eukaryota</taxon>
        <taxon>Viridiplantae</taxon>
        <taxon>Streptophyta</taxon>
        <taxon>Embryophyta</taxon>
        <taxon>Tracheophyta</taxon>
        <taxon>Spermatophyta</taxon>
        <taxon>Magnoliopsida</taxon>
        <taxon>Liliopsida</taxon>
        <taxon>Poales</taxon>
        <taxon>Poaceae</taxon>
        <taxon>PACMAD clade</taxon>
        <taxon>Arundinoideae</taxon>
        <taxon>Arundineae</taxon>
        <taxon>Arundo</taxon>
    </lineage>
</organism>
<protein>
    <submittedName>
        <fullName evidence="1">Uncharacterized protein</fullName>
    </submittedName>
</protein>
<proteinExistence type="predicted"/>
<accession>A0A0A9GKJ3</accession>
<dbReference type="EMBL" id="GBRH01172884">
    <property type="protein sequence ID" value="JAE25012.1"/>
    <property type="molecule type" value="Transcribed_RNA"/>
</dbReference>
<dbReference type="AlphaFoldDB" id="A0A0A9GKJ3"/>
<reference evidence="1" key="2">
    <citation type="journal article" date="2015" name="Data Brief">
        <title>Shoot transcriptome of the giant reed, Arundo donax.</title>
        <authorList>
            <person name="Barrero R.A."/>
            <person name="Guerrero F.D."/>
            <person name="Moolhuijzen P."/>
            <person name="Goolsby J.A."/>
            <person name="Tidwell J."/>
            <person name="Bellgard S.E."/>
            <person name="Bellgard M.I."/>
        </authorList>
    </citation>
    <scope>NUCLEOTIDE SEQUENCE</scope>
    <source>
        <tissue evidence="1">Shoot tissue taken approximately 20 cm above the soil surface</tissue>
    </source>
</reference>
<sequence>MFNIGKVHFTPLKYHESPLNPLKYVLVHLTPRFCNTGSYYPIPVLLSGFDDMEGCIAMWVGTSFPTLHPSLFMLHDVVTLSPSISTLMHRLQQCRRRTDPEEGFMVFHLLLGVALDPPGLSLAPPSHLGQRQRKALVECVQLHAYHILYVLGPWPSCMSSHNYYSPGARCC</sequence>
<name>A0A0A9GKJ3_ARUDO</name>
<reference evidence="1" key="1">
    <citation type="submission" date="2014-09" db="EMBL/GenBank/DDBJ databases">
        <authorList>
            <person name="Magalhaes I.L.F."/>
            <person name="Oliveira U."/>
            <person name="Santos F.R."/>
            <person name="Vidigal T.H.D.A."/>
            <person name="Brescovit A.D."/>
            <person name="Santos A.J."/>
        </authorList>
    </citation>
    <scope>NUCLEOTIDE SEQUENCE</scope>
    <source>
        <tissue evidence="1">Shoot tissue taken approximately 20 cm above the soil surface</tissue>
    </source>
</reference>
<evidence type="ECO:0000313" key="1">
    <source>
        <dbReference type="EMBL" id="JAE25012.1"/>
    </source>
</evidence>